<feature type="domain" description="HDOD" evidence="2">
    <location>
        <begin position="199"/>
        <end position="386"/>
    </location>
</feature>
<feature type="domain" description="EAL" evidence="1">
    <location>
        <begin position="1"/>
        <end position="205"/>
    </location>
</feature>
<dbReference type="InterPro" id="IPR052340">
    <property type="entry name" value="RNase_Y/CdgJ"/>
</dbReference>
<dbReference type="Gene3D" id="3.20.20.450">
    <property type="entry name" value="EAL domain"/>
    <property type="match status" value="1"/>
</dbReference>
<evidence type="ECO:0000259" key="1">
    <source>
        <dbReference type="PROSITE" id="PS50883"/>
    </source>
</evidence>
<dbReference type="PANTHER" id="PTHR33525:SF4">
    <property type="entry name" value="CYCLIC DI-GMP PHOSPHODIESTERASE CDGJ"/>
    <property type="match status" value="1"/>
</dbReference>
<dbReference type="HOGENOM" id="CLU_044951_2_0_6"/>
<dbReference type="OrthoDB" id="9804751at2"/>
<dbReference type="PIRSF" id="PIRSF003180">
    <property type="entry name" value="DiGMPpdiest_YuxH"/>
    <property type="match status" value="1"/>
</dbReference>
<dbReference type="KEGG" id="gps:C427_0372"/>
<dbReference type="eggNOG" id="COG3434">
    <property type="taxonomic scope" value="Bacteria"/>
</dbReference>
<dbReference type="PROSITE" id="PS51833">
    <property type="entry name" value="HDOD"/>
    <property type="match status" value="1"/>
</dbReference>
<proteinExistence type="predicted"/>
<evidence type="ECO:0000259" key="2">
    <source>
        <dbReference type="PROSITE" id="PS51833"/>
    </source>
</evidence>
<dbReference type="InterPro" id="IPR014408">
    <property type="entry name" value="dGMP_Pdiesterase_EAL/HD-GYP"/>
</dbReference>
<dbReference type="InterPro" id="IPR001633">
    <property type="entry name" value="EAL_dom"/>
</dbReference>
<reference evidence="3 4" key="1">
    <citation type="journal article" date="2013" name="Genome Announc.">
        <title>Complete Genome Sequence of Glaciecola psychrophila Strain 170T.</title>
        <authorList>
            <person name="Yin J."/>
            <person name="Chen J."/>
            <person name="Liu G."/>
            <person name="Yu Y."/>
            <person name="Song L."/>
            <person name="Wang X."/>
            <person name="Qu X."/>
        </authorList>
    </citation>
    <scope>NUCLEOTIDE SEQUENCE [LARGE SCALE GENOMIC DNA]</scope>
    <source>
        <strain evidence="3 4">170</strain>
    </source>
</reference>
<protein>
    <submittedName>
        <fullName evidence="3">Diguanylate phosphodiesterase</fullName>
    </submittedName>
</protein>
<dbReference type="SUPFAM" id="SSF141868">
    <property type="entry name" value="EAL domain-like"/>
    <property type="match status" value="1"/>
</dbReference>
<dbReference type="SUPFAM" id="SSF109604">
    <property type="entry name" value="HD-domain/PDEase-like"/>
    <property type="match status" value="1"/>
</dbReference>
<keyword evidence="4" id="KW-1185">Reference proteome</keyword>
<dbReference type="Pfam" id="PF08668">
    <property type="entry name" value="HDOD"/>
    <property type="match status" value="1"/>
</dbReference>
<dbReference type="RefSeq" id="WP_007643937.1">
    <property type="nucleotide sequence ID" value="NC_020514.1"/>
</dbReference>
<dbReference type="EMBL" id="CP003837">
    <property type="protein sequence ID" value="AGH42482.1"/>
    <property type="molecule type" value="Genomic_DNA"/>
</dbReference>
<organism evidence="3 4">
    <name type="scientific">Paraglaciecola psychrophila 170</name>
    <dbReference type="NCBI Taxonomy" id="1129794"/>
    <lineage>
        <taxon>Bacteria</taxon>
        <taxon>Pseudomonadati</taxon>
        <taxon>Pseudomonadota</taxon>
        <taxon>Gammaproteobacteria</taxon>
        <taxon>Alteromonadales</taxon>
        <taxon>Alteromonadaceae</taxon>
        <taxon>Paraglaciecola</taxon>
    </lineage>
</organism>
<name>K6Z6D7_9ALTE</name>
<dbReference type="SMART" id="SM00052">
    <property type="entry name" value="EAL"/>
    <property type="match status" value="1"/>
</dbReference>
<dbReference type="Pfam" id="PF00563">
    <property type="entry name" value="EAL"/>
    <property type="match status" value="1"/>
</dbReference>
<dbReference type="PATRIC" id="fig|1129794.4.peg.368"/>
<dbReference type="AlphaFoldDB" id="K6Z6D7"/>
<dbReference type="InterPro" id="IPR013976">
    <property type="entry name" value="HDOD"/>
</dbReference>
<dbReference type="PANTHER" id="PTHR33525">
    <property type="match status" value="1"/>
</dbReference>
<dbReference type="InterPro" id="IPR035919">
    <property type="entry name" value="EAL_sf"/>
</dbReference>
<dbReference type="PROSITE" id="PS50883">
    <property type="entry name" value="EAL"/>
    <property type="match status" value="1"/>
</dbReference>
<sequence length="407" mass="46044">MNFYVARQAILNKNKELHAYELLFRDSLENIFPDINGNEATAKIIDGLEFNLGLQSLTEGSVAFINFTLDSLIQGYPLLLPCEQIVVEILETAKPEKRLLAICIDLKEKGYTIALDDYEHNPIWLHFFPYIDIIKLDYSITSEAQFTKILATLAPFPHIKLLAEKVETYKDYHHALDIGCEYFQGYFFSKPNVIKTVAFNPSQLSVIHLMAEVNKAEPEITAIISIFEGDVHLSFKLLRYSQSPIFKRAVVIETIKQAVVVLGMQELKRCVSLLFSAQFSQNKPQELTVMALVRARFCELVDQNVTPSDSESSGFLTGLLSLLDAMVDGDIKELMDKLPLSLEMKQAIVNRVGKFADILKLCELFENAEWDKIDPHCQIVCVDSTQAAALFQQSMNWSSARIKALHP</sequence>
<gene>
    <name evidence="3" type="ORF">C427_0372</name>
</gene>
<dbReference type="Proteomes" id="UP000011864">
    <property type="component" value="Chromosome"/>
</dbReference>
<evidence type="ECO:0000313" key="4">
    <source>
        <dbReference type="Proteomes" id="UP000011864"/>
    </source>
</evidence>
<accession>K6Z6D7</accession>
<evidence type="ECO:0000313" key="3">
    <source>
        <dbReference type="EMBL" id="AGH42482.1"/>
    </source>
</evidence>
<dbReference type="Gene3D" id="1.10.3210.10">
    <property type="entry name" value="Hypothetical protein af1432"/>
    <property type="match status" value="1"/>
</dbReference>